<evidence type="ECO:0000313" key="4">
    <source>
        <dbReference type="Proteomes" id="UP000327013"/>
    </source>
</evidence>
<dbReference type="EMBL" id="VIBQ01000016">
    <property type="protein sequence ID" value="KAB8356486.1"/>
    <property type="molecule type" value="Genomic_DNA"/>
</dbReference>
<dbReference type="Pfam" id="PF00172">
    <property type="entry name" value="Zn_clus"/>
    <property type="match status" value="1"/>
</dbReference>
<proteinExistence type="predicted"/>
<evidence type="ECO:0000259" key="2">
    <source>
        <dbReference type="PROSITE" id="PS50048"/>
    </source>
</evidence>
<keyword evidence="4" id="KW-1185">Reference proteome</keyword>
<dbReference type="GO" id="GO:0000981">
    <property type="term" value="F:DNA-binding transcription factor activity, RNA polymerase II-specific"/>
    <property type="evidence" value="ECO:0007669"/>
    <property type="project" value="InterPro"/>
</dbReference>
<dbReference type="InterPro" id="IPR001138">
    <property type="entry name" value="Zn2Cys6_DnaBD"/>
</dbReference>
<dbReference type="CDD" id="cd00067">
    <property type="entry name" value="GAL4"/>
    <property type="match status" value="1"/>
</dbReference>
<dbReference type="PANTHER" id="PTHR47785">
    <property type="entry name" value="ZN(II)2CYS6 TRANSCRIPTION FACTOR (EUROFUNG)-RELATED-RELATED"/>
    <property type="match status" value="1"/>
</dbReference>
<dbReference type="Proteomes" id="UP000327013">
    <property type="component" value="Unassembled WGS sequence"/>
</dbReference>
<comment type="caution">
    <text evidence="3">The sequence shown here is derived from an EMBL/GenBank/DDBJ whole genome shotgun (WGS) entry which is preliminary data.</text>
</comment>
<dbReference type="PROSITE" id="PS50048">
    <property type="entry name" value="ZN2_CY6_FUNGAL_2"/>
    <property type="match status" value="1"/>
</dbReference>
<sequence>MNATANGVQPTSQYEPPQFYGYVDTIVGYTPRQHETSLIPEHKEIRKNTRAAQACTNCRRTKRKCDEKVPECISCLQSGFKCQYDTVPPPKQEYTPQQMMNALSLPEGKVETLGDTDSHLRCLEIHTLSAPAVFTSNDSVALHRSATGIPPSSSGPGWVSSLSNGVQRSTIANFAANVTRSRISRLGNVQLLWNWKSISSFVPIRNNPGIDYILAAEGARGTLNLFGKLDIPTTASALSDFGESWGEAGRTLCNFSPMDDSSETLPGGRNPRTGYLQLDRCTIEKLYKSYLEHLHIFNPFISQDWVKRTLDRVFAYHPKATIPDSATSSFDTRREASSGQKRKRNDQDATPKDKLVGVLEQSPDMAVLLLICALGRVCEERGDLDVSSSTVTECDTGNGADPSSKPRENRAWMNIDTHPGLAYYAEAKQILARMADRHCLIHIHANLLAGLYMAQLVRILESYRSIHDACVSCIMLIKQLSGQDVRKIQDNEVRLTFWSCLQMEDEILAELSFPKSGIAEYVGEFPPPGLGDENIMLYYRAQIKLRKILHQSTWHVFDENHMQLNEFECFLHHLEDQAGRLENWRRDTAEFPGLAWDDSDNPAVDINIARLRETYYAVKHLIHRPFLAYILCGKEPGKAKITTHAKTCVDAAIKSTYAFDEYRRQKGRLVVTNVFGTAHAQFGNFLVLSATSRSSNYRWMVGNQLEKLRVRTVQFLKPLAGLSPTLSNDLKILDNTNCIIIN</sequence>
<feature type="domain" description="Zn(2)-C6 fungal-type" evidence="2">
    <location>
        <begin position="54"/>
        <end position="84"/>
    </location>
</feature>
<dbReference type="OrthoDB" id="5244761at2759"/>
<feature type="region of interest" description="Disordered" evidence="1">
    <location>
        <begin position="325"/>
        <end position="354"/>
    </location>
</feature>
<dbReference type="InterPro" id="IPR053181">
    <property type="entry name" value="EcdB-like_regulator"/>
</dbReference>
<name>A0A5N6KX96_9ROSI</name>
<dbReference type="PROSITE" id="PS00463">
    <property type="entry name" value="ZN2_CY6_FUNGAL_1"/>
    <property type="match status" value="1"/>
</dbReference>
<protein>
    <recommendedName>
        <fullName evidence="2">Zn(2)-C6 fungal-type domain-containing protein</fullName>
    </recommendedName>
</protein>
<evidence type="ECO:0000313" key="3">
    <source>
        <dbReference type="EMBL" id="KAB8356486.1"/>
    </source>
</evidence>
<dbReference type="GO" id="GO:0008270">
    <property type="term" value="F:zinc ion binding"/>
    <property type="evidence" value="ECO:0007669"/>
    <property type="project" value="InterPro"/>
</dbReference>
<dbReference type="Gene3D" id="4.10.240.10">
    <property type="entry name" value="Zn(2)-C6 fungal-type DNA-binding domain"/>
    <property type="match status" value="1"/>
</dbReference>
<organism evidence="3 4">
    <name type="scientific">Carpinus fangiana</name>
    <dbReference type="NCBI Taxonomy" id="176857"/>
    <lineage>
        <taxon>Eukaryota</taxon>
        <taxon>Viridiplantae</taxon>
        <taxon>Streptophyta</taxon>
        <taxon>Embryophyta</taxon>
        <taxon>Tracheophyta</taxon>
        <taxon>Spermatophyta</taxon>
        <taxon>Magnoliopsida</taxon>
        <taxon>eudicotyledons</taxon>
        <taxon>Gunneridae</taxon>
        <taxon>Pentapetalae</taxon>
        <taxon>rosids</taxon>
        <taxon>fabids</taxon>
        <taxon>Fagales</taxon>
        <taxon>Betulaceae</taxon>
        <taxon>Carpinus</taxon>
    </lineage>
</organism>
<dbReference type="PANTHER" id="PTHR47785:SF4">
    <property type="entry name" value="ZN(II)2CYS6 TRANSCRIPTION FACTOR (EUROFUNG)"/>
    <property type="match status" value="1"/>
</dbReference>
<reference evidence="3 4" key="1">
    <citation type="submission" date="2019-06" db="EMBL/GenBank/DDBJ databases">
        <title>A chromosomal-level reference genome of Carpinus fangiana (Coryloideae, Betulaceae).</title>
        <authorList>
            <person name="Yang X."/>
            <person name="Wang Z."/>
            <person name="Zhang L."/>
            <person name="Hao G."/>
            <person name="Liu J."/>
            <person name="Yang Y."/>
        </authorList>
    </citation>
    <scope>NUCLEOTIDE SEQUENCE [LARGE SCALE GENOMIC DNA]</scope>
    <source>
        <strain evidence="3">Cfa_2016G</strain>
        <tissue evidence="3">Leaf</tissue>
    </source>
</reference>
<dbReference type="SUPFAM" id="SSF57701">
    <property type="entry name" value="Zn2/Cys6 DNA-binding domain"/>
    <property type="match status" value="1"/>
</dbReference>
<dbReference type="SMART" id="SM00066">
    <property type="entry name" value="GAL4"/>
    <property type="match status" value="1"/>
</dbReference>
<dbReference type="AlphaFoldDB" id="A0A5N6KX96"/>
<feature type="region of interest" description="Disordered" evidence="1">
    <location>
        <begin position="389"/>
        <end position="409"/>
    </location>
</feature>
<evidence type="ECO:0000256" key="1">
    <source>
        <dbReference type="SAM" id="MobiDB-lite"/>
    </source>
</evidence>
<gene>
    <name evidence="3" type="ORF">FH972_024069</name>
</gene>
<dbReference type="CDD" id="cd12148">
    <property type="entry name" value="fungal_TF_MHR"/>
    <property type="match status" value="1"/>
</dbReference>
<dbReference type="InterPro" id="IPR036864">
    <property type="entry name" value="Zn2-C6_fun-type_DNA-bd_sf"/>
</dbReference>
<feature type="compositionally biased region" description="Basic and acidic residues" evidence="1">
    <location>
        <begin position="345"/>
        <end position="354"/>
    </location>
</feature>
<accession>A0A5N6KX96</accession>